<protein>
    <submittedName>
        <fullName evidence="2">Uncharacterized protein</fullName>
    </submittedName>
</protein>
<evidence type="ECO:0000256" key="1">
    <source>
        <dbReference type="SAM" id="MobiDB-lite"/>
    </source>
</evidence>
<proteinExistence type="predicted"/>
<dbReference type="Proteomes" id="UP001163798">
    <property type="component" value="Unassembled WGS sequence"/>
</dbReference>
<feature type="non-terminal residue" evidence="2">
    <location>
        <position position="111"/>
    </location>
</feature>
<dbReference type="AlphaFoldDB" id="A0AA38KUD5"/>
<evidence type="ECO:0000313" key="2">
    <source>
        <dbReference type="EMBL" id="KAJ3781947.1"/>
    </source>
</evidence>
<evidence type="ECO:0000313" key="3">
    <source>
        <dbReference type="Proteomes" id="UP001163798"/>
    </source>
</evidence>
<dbReference type="EMBL" id="MU793512">
    <property type="protein sequence ID" value="KAJ3781947.1"/>
    <property type="molecule type" value="Genomic_DNA"/>
</dbReference>
<accession>A0AA38KUD5</accession>
<feature type="compositionally biased region" description="Polar residues" evidence="1">
    <location>
        <begin position="1"/>
        <end position="15"/>
    </location>
</feature>
<feature type="region of interest" description="Disordered" evidence="1">
    <location>
        <begin position="29"/>
        <end position="48"/>
    </location>
</feature>
<organism evidence="2 3">
    <name type="scientific">Lentinula aff. detonsa</name>
    <dbReference type="NCBI Taxonomy" id="2804958"/>
    <lineage>
        <taxon>Eukaryota</taxon>
        <taxon>Fungi</taxon>
        <taxon>Dikarya</taxon>
        <taxon>Basidiomycota</taxon>
        <taxon>Agaricomycotina</taxon>
        <taxon>Agaricomycetes</taxon>
        <taxon>Agaricomycetidae</taxon>
        <taxon>Agaricales</taxon>
        <taxon>Marasmiineae</taxon>
        <taxon>Omphalotaceae</taxon>
        <taxon>Lentinula</taxon>
    </lineage>
</organism>
<keyword evidence="3" id="KW-1185">Reference proteome</keyword>
<sequence length="111" mass="12102">MPYVPQTSAKTNRQQRAPIPSSLVSVLHTDGSMPHVESTSSLGNTPSLLNHTSSRAKYLQHLTDFEEDQFGRVMMGKKEARRRVGDEEALALGCGLSGLGEESPIIYVCVT</sequence>
<name>A0AA38KUD5_9AGAR</name>
<reference evidence="2" key="1">
    <citation type="submission" date="2022-08" db="EMBL/GenBank/DDBJ databases">
        <authorList>
            <consortium name="DOE Joint Genome Institute"/>
            <person name="Min B."/>
            <person name="Riley R."/>
            <person name="Sierra-Patev S."/>
            <person name="Naranjo-Ortiz M."/>
            <person name="Looney B."/>
            <person name="Konkel Z."/>
            <person name="Slot J.C."/>
            <person name="Sakamoto Y."/>
            <person name="Steenwyk J.L."/>
            <person name="Rokas A."/>
            <person name="Carro J."/>
            <person name="Camarero S."/>
            <person name="Ferreira P."/>
            <person name="Molpeceres G."/>
            <person name="Ruiz-Duenas F.J."/>
            <person name="Serrano A."/>
            <person name="Henrissat B."/>
            <person name="Drula E."/>
            <person name="Hughes K.W."/>
            <person name="Mata J.L."/>
            <person name="Ishikawa N.K."/>
            <person name="Vargas-Isla R."/>
            <person name="Ushijima S."/>
            <person name="Smith C.A."/>
            <person name="Ahrendt S."/>
            <person name="Andreopoulos W."/>
            <person name="He G."/>
            <person name="Labutti K."/>
            <person name="Lipzen A."/>
            <person name="Ng V."/>
            <person name="Sandor L."/>
            <person name="Barry K."/>
            <person name="Martinez A.T."/>
            <person name="Xiao Y."/>
            <person name="Gibbons J.G."/>
            <person name="Terashima K."/>
            <person name="Hibbett D.S."/>
            <person name="Grigoriev I.V."/>
        </authorList>
    </citation>
    <scope>NUCLEOTIDE SEQUENCE</scope>
    <source>
        <strain evidence="2">TFB10291</strain>
    </source>
</reference>
<gene>
    <name evidence="2" type="ORF">GGU10DRAFT_365188</name>
</gene>
<comment type="caution">
    <text evidence="2">The sequence shown here is derived from an EMBL/GenBank/DDBJ whole genome shotgun (WGS) entry which is preliminary data.</text>
</comment>
<feature type="compositionally biased region" description="Polar residues" evidence="1">
    <location>
        <begin position="37"/>
        <end position="48"/>
    </location>
</feature>
<feature type="region of interest" description="Disordered" evidence="1">
    <location>
        <begin position="1"/>
        <end position="20"/>
    </location>
</feature>